<protein>
    <recommendedName>
        <fullName evidence="3">Rhodanese domain-containing protein</fullName>
    </recommendedName>
</protein>
<dbReference type="PROSITE" id="PS50206">
    <property type="entry name" value="RHODANESE_3"/>
    <property type="match status" value="1"/>
</dbReference>
<reference evidence="4" key="1">
    <citation type="journal article" date="2019" name="bioRxiv">
        <title>The Genome of the Zebra Mussel, Dreissena polymorpha: A Resource for Invasive Species Research.</title>
        <authorList>
            <person name="McCartney M.A."/>
            <person name="Auch B."/>
            <person name="Kono T."/>
            <person name="Mallez S."/>
            <person name="Zhang Y."/>
            <person name="Obille A."/>
            <person name="Becker A."/>
            <person name="Abrahante J.E."/>
            <person name="Garbe J."/>
            <person name="Badalamenti J.P."/>
            <person name="Herman A."/>
            <person name="Mangelson H."/>
            <person name="Liachko I."/>
            <person name="Sullivan S."/>
            <person name="Sone E.D."/>
            <person name="Koren S."/>
            <person name="Silverstein K.A.T."/>
            <person name="Beckman K.B."/>
            <person name="Gohl D.M."/>
        </authorList>
    </citation>
    <scope>NUCLEOTIDE SEQUENCE</scope>
    <source>
        <strain evidence="4">Duluth1</strain>
        <tissue evidence="4">Whole animal</tissue>
    </source>
</reference>
<organism evidence="4 5">
    <name type="scientific">Dreissena polymorpha</name>
    <name type="common">Zebra mussel</name>
    <name type="synonym">Mytilus polymorpha</name>
    <dbReference type="NCBI Taxonomy" id="45954"/>
    <lineage>
        <taxon>Eukaryota</taxon>
        <taxon>Metazoa</taxon>
        <taxon>Spiralia</taxon>
        <taxon>Lophotrochozoa</taxon>
        <taxon>Mollusca</taxon>
        <taxon>Bivalvia</taxon>
        <taxon>Autobranchia</taxon>
        <taxon>Heteroconchia</taxon>
        <taxon>Euheterodonta</taxon>
        <taxon>Imparidentia</taxon>
        <taxon>Neoheterodontei</taxon>
        <taxon>Myida</taxon>
        <taxon>Dreissenoidea</taxon>
        <taxon>Dreissenidae</taxon>
        <taxon>Dreissena</taxon>
    </lineage>
</organism>
<keyword evidence="2" id="KW-0677">Repeat</keyword>
<dbReference type="Proteomes" id="UP000828390">
    <property type="component" value="Unassembled WGS sequence"/>
</dbReference>
<name>A0A9D4IR25_DREPO</name>
<dbReference type="PANTHER" id="PTHR11364">
    <property type="entry name" value="THIOSULFATE SULFERTANSFERASE"/>
    <property type="match status" value="1"/>
</dbReference>
<proteinExistence type="predicted"/>
<accession>A0A9D4IR25</accession>
<evidence type="ECO:0000259" key="3">
    <source>
        <dbReference type="PROSITE" id="PS50206"/>
    </source>
</evidence>
<keyword evidence="1" id="KW-0808">Transferase</keyword>
<dbReference type="Gene3D" id="3.40.250.10">
    <property type="entry name" value="Rhodanese-like domain"/>
    <property type="match status" value="1"/>
</dbReference>
<dbReference type="InterPro" id="IPR045078">
    <property type="entry name" value="TST/MPST-like"/>
</dbReference>
<evidence type="ECO:0000256" key="1">
    <source>
        <dbReference type="ARBA" id="ARBA00022679"/>
    </source>
</evidence>
<dbReference type="AlphaFoldDB" id="A0A9D4IR25"/>
<keyword evidence="5" id="KW-1185">Reference proteome</keyword>
<dbReference type="GO" id="GO:0004792">
    <property type="term" value="F:thiosulfate-cyanide sulfurtransferase activity"/>
    <property type="evidence" value="ECO:0007669"/>
    <property type="project" value="TreeGrafter"/>
</dbReference>
<dbReference type="EMBL" id="JAIWYP010000008">
    <property type="protein sequence ID" value="KAH3780843.1"/>
    <property type="molecule type" value="Genomic_DNA"/>
</dbReference>
<evidence type="ECO:0000256" key="2">
    <source>
        <dbReference type="ARBA" id="ARBA00022737"/>
    </source>
</evidence>
<gene>
    <name evidence="4" type="ORF">DPMN_158665</name>
</gene>
<comment type="caution">
    <text evidence="4">The sequence shown here is derived from an EMBL/GenBank/DDBJ whole genome shotgun (WGS) entry which is preliminary data.</text>
</comment>
<dbReference type="InterPro" id="IPR036873">
    <property type="entry name" value="Rhodanese-like_dom_sf"/>
</dbReference>
<dbReference type="PANTHER" id="PTHR11364:SF27">
    <property type="entry name" value="SULFURTRANSFERASE"/>
    <property type="match status" value="1"/>
</dbReference>
<sequence>MVFSLVFFRVHIPNSVHFDIFKCVTSTPEILFNHPDTNCFTDCIQSLGVWPDTHVVAYDRLGPISAYRAWRMLRVRLPSEHCVAY</sequence>
<evidence type="ECO:0000313" key="5">
    <source>
        <dbReference type="Proteomes" id="UP000828390"/>
    </source>
</evidence>
<reference evidence="4" key="2">
    <citation type="submission" date="2020-11" db="EMBL/GenBank/DDBJ databases">
        <authorList>
            <person name="McCartney M.A."/>
            <person name="Auch B."/>
            <person name="Kono T."/>
            <person name="Mallez S."/>
            <person name="Becker A."/>
            <person name="Gohl D.M."/>
            <person name="Silverstein K.A.T."/>
            <person name="Koren S."/>
            <person name="Bechman K.B."/>
            <person name="Herman A."/>
            <person name="Abrahante J.E."/>
            <person name="Garbe J."/>
        </authorList>
    </citation>
    <scope>NUCLEOTIDE SEQUENCE</scope>
    <source>
        <strain evidence="4">Duluth1</strain>
        <tissue evidence="4">Whole animal</tissue>
    </source>
</reference>
<dbReference type="SUPFAM" id="SSF52821">
    <property type="entry name" value="Rhodanese/Cell cycle control phosphatase"/>
    <property type="match status" value="1"/>
</dbReference>
<feature type="domain" description="Rhodanese" evidence="3">
    <location>
        <begin position="7"/>
        <end position="74"/>
    </location>
</feature>
<evidence type="ECO:0000313" key="4">
    <source>
        <dbReference type="EMBL" id="KAH3780843.1"/>
    </source>
</evidence>
<dbReference type="GO" id="GO:0005739">
    <property type="term" value="C:mitochondrion"/>
    <property type="evidence" value="ECO:0007669"/>
    <property type="project" value="TreeGrafter"/>
</dbReference>
<dbReference type="InterPro" id="IPR001763">
    <property type="entry name" value="Rhodanese-like_dom"/>
</dbReference>